<dbReference type="AlphaFoldDB" id="A0A1I7YQU0"/>
<organism evidence="1 2">
    <name type="scientific">Steinernema glaseri</name>
    <dbReference type="NCBI Taxonomy" id="37863"/>
    <lineage>
        <taxon>Eukaryota</taxon>
        <taxon>Metazoa</taxon>
        <taxon>Ecdysozoa</taxon>
        <taxon>Nematoda</taxon>
        <taxon>Chromadorea</taxon>
        <taxon>Rhabditida</taxon>
        <taxon>Tylenchina</taxon>
        <taxon>Panagrolaimomorpha</taxon>
        <taxon>Strongyloidoidea</taxon>
        <taxon>Steinernematidae</taxon>
        <taxon>Steinernema</taxon>
    </lineage>
</organism>
<dbReference type="WBParaSite" id="L893_g18780.t1">
    <property type="protein sequence ID" value="L893_g18780.t1"/>
    <property type="gene ID" value="L893_g18780"/>
</dbReference>
<reference evidence="2" key="1">
    <citation type="submission" date="2016-11" db="UniProtKB">
        <authorList>
            <consortium name="WormBaseParasite"/>
        </authorList>
    </citation>
    <scope>IDENTIFICATION</scope>
</reference>
<protein>
    <submittedName>
        <fullName evidence="2">Secreted protein</fullName>
    </submittedName>
</protein>
<keyword evidence="1" id="KW-1185">Reference proteome</keyword>
<proteinExistence type="predicted"/>
<evidence type="ECO:0000313" key="1">
    <source>
        <dbReference type="Proteomes" id="UP000095287"/>
    </source>
</evidence>
<dbReference type="Proteomes" id="UP000095287">
    <property type="component" value="Unplaced"/>
</dbReference>
<sequence>MFYYHLFSVFSGIVRLYNVVYVGQVHEYESHLMTTYAGTHNTLENGLHPVQLMTDTLRKFVCLSVHRYVLIERRQSSIIWAV</sequence>
<evidence type="ECO:0000313" key="2">
    <source>
        <dbReference type="WBParaSite" id="L893_g18780.t1"/>
    </source>
</evidence>
<name>A0A1I7YQU0_9BILA</name>
<accession>A0A1I7YQU0</accession>